<dbReference type="InterPro" id="IPR052570">
    <property type="entry name" value="FliJ"/>
</dbReference>
<comment type="subcellular location">
    <subcellularLocation>
        <location evidence="1">Cell membrane</location>
        <topology evidence="1">Peripheral membrane protein</topology>
        <orientation evidence="1">Cytoplasmic side</orientation>
    </subcellularLocation>
</comment>
<keyword evidence="8" id="KW-0653">Protein transport</keyword>
<dbReference type="AlphaFoldDB" id="A0A432WP86"/>
<accession>A0A432WP86</accession>
<dbReference type="InterPro" id="IPR012823">
    <property type="entry name" value="Flagell_FliJ"/>
</dbReference>
<keyword evidence="11" id="KW-0966">Cell projection</keyword>
<keyword evidence="10" id="KW-1006">Bacterial flagellum protein export</keyword>
<dbReference type="PIRSF" id="PIRSF019404">
    <property type="entry name" value="FliJ"/>
    <property type="match status" value="1"/>
</dbReference>
<dbReference type="GO" id="GO:0003774">
    <property type="term" value="F:cytoskeletal motor activity"/>
    <property type="evidence" value="ECO:0007669"/>
    <property type="project" value="InterPro"/>
</dbReference>
<evidence type="ECO:0000313" key="12">
    <source>
        <dbReference type="Proteomes" id="UP000286934"/>
    </source>
</evidence>
<keyword evidence="7" id="KW-1005">Bacterial flagellum biogenesis</keyword>
<dbReference type="PANTHER" id="PTHR38786:SF1">
    <property type="entry name" value="FLAGELLAR FLIJ PROTEIN"/>
    <property type="match status" value="1"/>
</dbReference>
<comment type="similarity">
    <text evidence="2">Belongs to the FliJ family.</text>
</comment>
<evidence type="ECO:0000256" key="1">
    <source>
        <dbReference type="ARBA" id="ARBA00004413"/>
    </source>
</evidence>
<dbReference type="GO" id="GO:0071973">
    <property type="term" value="P:bacterial-type flagellum-dependent cell motility"/>
    <property type="evidence" value="ECO:0007669"/>
    <property type="project" value="InterPro"/>
</dbReference>
<dbReference type="Proteomes" id="UP000286934">
    <property type="component" value="Unassembled WGS sequence"/>
</dbReference>
<protein>
    <recommendedName>
        <fullName evidence="3">Flagellar FliJ protein</fullName>
    </recommendedName>
</protein>
<dbReference type="GO" id="GO:0015031">
    <property type="term" value="P:protein transport"/>
    <property type="evidence" value="ECO:0007669"/>
    <property type="project" value="UniProtKB-KW"/>
</dbReference>
<dbReference type="Pfam" id="PF02050">
    <property type="entry name" value="FliJ"/>
    <property type="match status" value="1"/>
</dbReference>
<reference evidence="12" key="1">
    <citation type="journal article" date="2018" name="Front. Microbiol.">
        <title>Genome-Based Analysis Reveals the Taxonomy and Diversity of the Family Idiomarinaceae.</title>
        <authorList>
            <person name="Liu Y."/>
            <person name="Lai Q."/>
            <person name="Shao Z."/>
        </authorList>
    </citation>
    <scope>NUCLEOTIDE SEQUENCE [LARGE SCALE GENOMIC DNA]</scope>
    <source>
        <strain evidence="12">AIS</strain>
    </source>
</reference>
<dbReference type="PANTHER" id="PTHR38786">
    <property type="entry name" value="FLAGELLAR FLIJ PROTEIN"/>
    <property type="match status" value="1"/>
</dbReference>
<dbReference type="NCBIfam" id="TIGR02473">
    <property type="entry name" value="flagell_FliJ"/>
    <property type="match status" value="1"/>
</dbReference>
<dbReference type="EMBL" id="PIPP01000006">
    <property type="protein sequence ID" value="RUO35594.1"/>
    <property type="molecule type" value="Genomic_DNA"/>
</dbReference>
<dbReference type="PRINTS" id="PR01004">
    <property type="entry name" value="FLGFLIJ"/>
</dbReference>
<dbReference type="RefSeq" id="WP_126808843.1">
    <property type="nucleotide sequence ID" value="NZ_PIPP01000006.1"/>
</dbReference>
<evidence type="ECO:0000256" key="2">
    <source>
        <dbReference type="ARBA" id="ARBA00010004"/>
    </source>
</evidence>
<keyword evidence="9" id="KW-0472">Membrane</keyword>
<keyword evidence="11" id="KW-0282">Flagellum</keyword>
<evidence type="ECO:0000256" key="9">
    <source>
        <dbReference type="ARBA" id="ARBA00023136"/>
    </source>
</evidence>
<gene>
    <name evidence="11" type="primary">fliJ</name>
    <name evidence="11" type="ORF">CWE13_11745</name>
</gene>
<dbReference type="InterPro" id="IPR053716">
    <property type="entry name" value="Flag_assembly_chemotaxis_eff"/>
</dbReference>
<proteinExistence type="inferred from homology"/>
<organism evidence="11 12">
    <name type="scientific">Aliidiomarina shirensis</name>
    <dbReference type="NCBI Taxonomy" id="1048642"/>
    <lineage>
        <taxon>Bacteria</taxon>
        <taxon>Pseudomonadati</taxon>
        <taxon>Pseudomonadota</taxon>
        <taxon>Gammaproteobacteria</taxon>
        <taxon>Alteromonadales</taxon>
        <taxon>Idiomarinaceae</taxon>
        <taxon>Aliidiomarina</taxon>
    </lineage>
</organism>
<evidence type="ECO:0000256" key="10">
    <source>
        <dbReference type="ARBA" id="ARBA00023225"/>
    </source>
</evidence>
<evidence type="ECO:0000256" key="7">
    <source>
        <dbReference type="ARBA" id="ARBA00022795"/>
    </source>
</evidence>
<dbReference type="InterPro" id="IPR018006">
    <property type="entry name" value="Flag_FliJ_proteobac"/>
</dbReference>
<keyword evidence="4" id="KW-0813">Transport</keyword>
<evidence type="ECO:0000256" key="8">
    <source>
        <dbReference type="ARBA" id="ARBA00022927"/>
    </source>
</evidence>
<evidence type="ECO:0000256" key="5">
    <source>
        <dbReference type="ARBA" id="ARBA00022475"/>
    </source>
</evidence>
<evidence type="ECO:0000313" key="11">
    <source>
        <dbReference type="EMBL" id="RUO35594.1"/>
    </source>
</evidence>
<dbReference type="GO" id="GO:0009288">
    <property type="term" value="C:bacterial-type flagellum"/>
    <property type="evidence" value="ECO:0007669"/>
    <property type="project" value="InterPro"/>
</dbReference>
<name>A0A432WP86_9GAMM</name>
<dbReference type="GO" id="GO:0006935">
    <property type="term" value="P:chemotaxis"/>
    <property type="evidence" value="ECO:0007669"/>
    <property type="project" value="UniProtKB-KW"/>
</dbReference>
<dbReference type="GO" id="GO:0044781">
    <property type="term" value="P:bacterial-type flagellum organization"/>
    <property type="evidence" value="ECO:0007669"/>
    <property type="project" value="UniProtKB-KW"/>
</dbReference>
<keyword evidence="5" id="KW-1003">Cell membrane</keyword>
<keyword evidence="6" id="KW-0145">Chemotaxis</keyword>
<evidence type="ECO:0000256" key="4">
    <source>
        <dbReference type="ARBA" id="ARBA00022448"/>
    </source>
</evidence>
<dbReference type="OrthoDB" id="6465096at2"/>
<evidence type="ECO:0000256" key="6">
    <source>
        <dbReference type="ARBA" id="ARBA00022500"/>
    </source>
</evidence>
<comment type="caution">
    <text evidence="11">The sequence shown here is derived from an EMBL/GenBank/DDBJ whole genome shotgun (WGS) entry which is preliminary data.</text>
</comment>
<dbReference type="GO" id="GO:0005886">
    <property type="term" value="C:plasma membrane"/>
    <property type="evidence" value="ECO:0007669"/>
    <property type="project" value="UniProtKB-SubCell"/>
</dbReference>
<sequence>MSGSTALDTLTDLAKEARDKAGQLLATERTNEQQILAHQEMLVNYREEYAVQLQQLMLDGVDPVTLYNYRQFLMSLDESIKKASQALHQQNNLVDKSKQNWQQQQRKLTSFTTLNDRRLAAARKTADRKEQLQTDEFANNQHIRGGHLKLISDADKE</sequence>
<keyword evidence="12" id="KW-1185">Reference proteome</keyword>
<evidence type="ECO:0000256" key="3">
    <source>
        <dbReference type="ARBA" id="ARBA00020392"/>
    </source>
</evidence>
<dbReference type="Gene3D" id="1.10.287.1700">
    <property type="match status" value="1"/>
</dbReference>
<keyword evidence="11" id="KW-0969">Cilium</keyword>